<dbReference type="PANTHER" id="PTHR43649:SF16">
    <property type="entry name" value="SUGAR-BINDING LIPOPROTEIN"/>
    <property type="match status" value="1"/>
</dbReference>
<dbReference type="PANTHER" id="PTHR43649">
    <property type="entry name" value="ARABINOSE-BINDING PROTEIN-RELATED"/>
    <property type="match status" value="1"/>
</dbReference>
<reference evidence="3" key="1">
    <citation type="submission" date="2020-02" db="EMBL/GenBank/DDBJ databases">
        <authorList>
            <person name="Meier V. D."/>
        </authorList>
    </citation>
    <scope>NUCLEOTIDE SEQUENCE</scope>
    <source>
        <strain evidence="3">AVDCRST_MAG49</strain>
    </source>
</reference>
<evidence type="ECO:0000313" key="3">
    <source>
        <dbReference type="EMBL" id="CAA9562839.1"/>
    </source>
</evidence>
<dbReference type="Gene3D" id="3.40.190.10">
    <property type="entry name" value="Periplasmic binding protein-like II"/>
    <property type="match status" value="1"/>
</dbReference>
<dbReference type="PROSITE" id="PS51318">
    <property type="entry name" value="TAT"/>
    <property type="match status" value="1"/>
</dbReference>
<dbReference type="AlphaFoldDB" id="A0A6J4UX33"/>
<accession>A0A6J4UX33</accession>
<dbReference type="InterPro" id="IPR050490">
    <property type="entry name" value="Bact_solute-bd_prot1"/>
</dbReference>
<gene>
    <name evidence="3" type="ORF">AVDCRST_MAG49-2650</name>
</gene>
<protein>
    <submittedName>
        <fullName evidence="3">ABC transporter, substrate-binding protein (Cluster 1, maltose/g3p/polyamine/iron)</fullName>
    </submittedName>
</protein>
<dbReference type="InterPro" id="IPR006311">
    <property type="entry name" value="TAT_signal"/>
</dbReference>
<dbReference type="InterPro" id="IPR006059">
    <property type="entry name" value="SBP"/>
</dbReference>
<evidence type="ECO:0000256" key="1">
    <source>
        <dbReference type="ARBA" id="ARBA00004418"/>
    </source>
</evidence>
<organism evidence="3">
    <name type="scientific">uncultured Thermomicrobiales bacterium</name>
    <dbReference type="NCBI Taxonomy" id="1645740"/>
    <lineage>
        <taxon>Bacteria</taxon>
        <taxon>Pseudomonadati</taxon>
        <taxon>Thermomicrobiota</taxon>
        <taxon>Thermomicrobia</taxon>
        <taxon>Thermomicrobiales</taxon>
        <taxon>environmental samples</taxon>
    </lineage>
</organism>
<comment type="subcellular location">
    <subcellularLocation>
        <location evidence="1">Periplasm</location>
    </subcellularLocation>
</comment>
<evidence type="ECO:0000256" key="2">
    <source>
        <dbReference type="ARBA" id="ARBA00008520"/>
    </source>
</evidence>
<dbReference type="EMBL" id="CADCWG010000180">
    <property type="protein sequence ID" value="CAA9562839.1"/>
    <property type="molecule type" value="Genomic_DNA"/>
</dbReference>
<dbReference type="Pfam" id="PF01547">
    <property type="entry name" value="SBP_bac_1"/>
    <property type="match status" value="1"/>
</dbReference>
<sequence>MRDDKVVGSSPLVPVHRTASRRSVLKVGGALAVAGLSAPVLGAAGRPITRVAAQGEVSIRVTDAPIEDAAQAEKDFYDDLVSQFEQANPGVTVEAIPGGYGGPEVFAAKVAGGTLEDGFAVWFTEPQRIIRQGIAADITDQVRDRAPFNAYVPENLAVFSNPDGRIYGLPVSVYALSLVYNRALFEQAGLDPNRPPTTWDELRSTAKQITEETGTPGFAFLSVDNQGGWHFTTMLYTFGVDPLRDEGGRLVPAFNGEEGVRALQLLKDMRWADNSLTEQQQLNQGLVAEALATGQVAMGIGGVPSSLVETYGANLTDYGLGIVPQGGGNAVLGGGYGWMFNADSTPEQIEAAIDWVAFRHFDPAIYQADLNQANARGLTVGFPEPALFTGKLQEQREAARAAAANVPVELYQPYVEGMQNITVRAEPTGLDVQRYYATLDPAVQAVLTDENADPQALLDEAARNVQAIIDEGA</sequence>
<name>A0A6J4UX33_9BACT</name>
<dbReference type="SUPFAM" id="SSF53850">
    <property type="entry name" value="Periplasmic binding protein-like II"/>
    <property type="match status" value="1"/>
</dbReference>
<comment type="similarity">
    <text evidence="2">Belongs to the bacterial solute-binding protein 1 family.</text>
</comment>
<proteinExistence type="inferred from homology"/>
<dbReference type="GO" id="GO:0042597">
    <property type="term" value="C:periplasmic space"/>
    <property type="evidence" value="ECO:0007669"/>
    <property type="project" value="UniProtKB-SubCell"/>
</dbReference>